<feature type="compositionally biased region" description="Basic and acidic residues" evidence="1">
    <location>
        <begin position="22"/>
        <end position="40"/>
    </location>
</feature>
<dbReference type="AlphaFoldDB" id="A0A0A8VK09"/>
<feature type="region of interest" description="Disordered" evidence="1">
    <location>
        <begin position="20"/>
        <end position="40"/>
    </location>
</feature>
<organism evidence="2">
    <name type="scientific">Yersinia ruckeri</name>
    <dbReference type="NCBI Taxonomy" id="29486"/>
    <lineage>
        <taxon>Bacteria</taxon>
        <taxon>Pseudomonadati</taxon>
        <taxon>Pseudomonadota</taxon>
        <taxon>Gammaproteobacteria</taxon>
        <taxon>Enterobacterales</taxon>
        <taxon>Yersiniaceae</taxon>
        <taxon>Yersinia</taxon>
    </lineage>
</organism>
<accession>A0A0A8VK09</accession>
<sequence length="40" mass="4493">MALTFFNALIFLDKSIYSEGGESERRSLPVGTDSERIKTI</sequence>
<protein>
    <submittedName>
        <fullName evidence="2">Uncharacterized protein</fullName>
    </submittedName>
</protein>
<proteinExistence type="predicted"/>
<name>A0A0A8VK09_YERRU</name>
<dbReference type="EMBL" id="LN681231">
    <property type="protein sequence ID" value="CEK27951.1"/>
    <property type="molecule type" value="Genomic_DNA"/>
</dbReference>
<gene>
    <name evidence="2" type="ORF">CSF007_11025</name>
</gene>
<evidence type="ECO:0000313" key="2">
    <source>
        <dbReference type="EMBL" id="CEK27951.1"/>
    </source>
</evidence>
<evidence type="ECO:0000256" key="1">
    <source>
        <dbReference type="SAM" id="MobiDB-lite"/>
    </source>
</evidence>
<reference evidence="2" key="1">
    <citation type="journal article" date="2015" name="Genome Announc.">
        <title>Complete Genome Sequence of Yersinia ruckeri Strain CSF007-82, Etiologic Agent of Red Mouth Disease in Salmonid Fish.</title>
        <authorList>
            <person name="Nelson M.C."/>
            <person name="LaPatra S.E."/>
            <person name="Welch T.J."/>
            <person name="Graf J."/>
        </authorList>
    </citation>
    <scope>NUCLEOTIDE SEQUENCE</scope>
    <source>
        <strain evidence="2">CSF007-82</strain>
    </source>
</reference>